<reference evidence="1" key="1">
    <citation type="submission" date="2024-09" db="EMBL/GenBank/DDBJ databases">
        <title>Black Yeasts Isolated from many extreme environments.</title>
        <authorList>
            <person name="Coleine C."/>
            <person name="Stajich J.E."/>
            <person name="Selbmann L."/>
        </authorList>
    </citation>
    <scope>NUCLEOTIDE SEQUENCE</scope>
    <source>
        <strain evidence="1">CCFEE 5737</strain>
    </source>
</reference>
<name>A0ACC3D0D1_9PEZI</name>
<dbReference type="Proteomes" id="UP001186974">
    <property type="component" value="Unassembled WGS sequence"/>
</dbReference>
<dbReference type="EMBL" id="JAWDJW010009032">
    <property type="protein sequence ID" value="KAK3059887.1"/>
    <property type="molecule type" value="Genomic_DNA"/>
</dbReference>
<comment type="caution">
    <text evidence="1">The sequence shown here is derived from an EMBL/GenBank/DDBJ whole genome shotgun (WGS) entry which is preliminary data.</text>
</comment>
<protein>
    <submittedName>
        <fullName evidence="1">Uncharacterized protein</fullName>
    </submittedName>
</protein>
<accession>A0ACC3D0D1</accession>
<feature type="non-terminal residue" evidence="1">
    <location>
        <position position="257"/>
    </location>
</feature>
<keyword evidence="2" id="KW-1185">Reference proteome</keyword>
<evidence type="ECO:0000313" key="2">
    <source>
        <dbReference type="Proteomes" id="UP001186974"/>
    </source>
</evidence>
<organism evidence="1 2">
    <name type="scientific">Coniosporium uncinatum</name>
    <dbReference type="NCBI Taxonomy" id="93489"/>
    <lineage>
        <taxon>Eukaryota</taxon>
        <taxon>Fungi</taxon>
        <taxon>Dikarya</taxon>
        <taxon>Ascomycota</taxon>
        <taxon>Pezizomycotina</taxon>
        <taxon>Dothideomycetes</taxon>
        <taxon>Dothideomycetes incertae sedis</taxon>
        <taxon>Coniosporium</taxon>
    </lineage>
</organism>
<sequence length="257" mass="28867">MAPQMSDTPPSTPLPNGEGITQLKLPNQKAKRTQPPISESHLPTPAYTPAEGTLALRLSSEPELNADSYTPTHAPSMRSTSSNIPFSVAPRHGIPTPTPTHIEHMSWRSSPRSTTTIATPIPGPRSADWRTPQQQQQQQQQQQHYTPSRNLKLEQPVYAIEERVQYLEVAIVQRMAPTHHRRDRIVGKENRLIDLEGEGTKAEGRIEELLRQIEETRRETREVEEKSREMGEAEGKKMLEGKLRKAETEGKNNGNSG</sequence>
<evidence type="ECO:0000313" key="1">
    <source>
        <dbReference type="EMBL" id="KAK3059887.1"/>
    </source>
</evidence>
<gene>
    <name evidence="1" type="ORF">LTS18_009833</name>
</gene>
<proteinExistence type="predicted"/>